<protein>
    <submittedName>
        <fullName evidence="1">SCAN box domain-containing protein</fullName>
    </submittedName>
</protein>
<name>A0A8X7C078_9ARAC</name>
<sequence>MSLGTVSLAKEIVGNQPLSDEAGRRVEIGPKIQLTQITTKFDKKHDEISLYLINFERKAELAQVPKKDWVAYLLAVLPAELSNMLAREPTERANNYDFVKDLILKREPAHEKNHEKDFEKRRQLRCYECGSYSHLRPQCDKLKKTPESISHVVTNKSFDELMARYTSLGKVNGVEMKILRDTGATLDLI</sequence>
<organism evidence="1 2">
    <name type="scientific">Trichonephila inaurata madagascariensis</name>
    <dbReference type="NCBI Taxonomy" id="2747483"/>
    <lineage>
        <taxon>Eukaryota</taxon>
        <taxon>Metazoa</taxon>
        <taxon>Ecdysozoa</taxon>
        <taxon>Arthropoda</taxon>
        <taxon>Chelicerata</taxon>
        <taxon>Arachnida</taxon>
        <taxon>Araneae</taxon>
        <taxon>Araneomorphae</taxon>
        <taxon>Entelegynae</taxon>
        <taxon>Araneoidea</taxon>
        <taxon>Nephilidae</taxon>
        <taxon>Trichonephila</taxon>
        <taxon>Trichonephila inaurata</taxon>
    </lineage>
</organism>
<accession>A0A8X7C078</accession>
<proteinExistence type="predicted"/>
<keyword evidence="2" id="KW-1185">Reference proteome</keyword>
<reference evidence="1" key="1">
    <citation type="submission" date="2020-08" db="EMBL/GenBank/DDBJ databases">
        <title>Multicomponent nature underlies the extraordinary mechanical properties of spider dragline silk.</title>
        <authorList>
            <person name="Kono N."/>
            <person name="Nakamura H."/>
            <person name="Mori M."/>
            <person name="Yoshida Y."/>
            <person name="Ohtoshi R."/>
            <person name="Malay A.D."/>
            <person name="Moran D.A.P."/>
            <person name="Tomita M."/>
            <person name="Numata K."/>
            <person name="Arakawa K."/>
        </authorList>
    </citation>
    <scope>NUCLEOTIDE SEQUENCE</scope>
</reference>
<dbReference type="Proteomes" id="UP000886998">
    <property type="component" value="Unassembled WGS sequence"/>
</dbReference>
<dbReference type="PANTHER" id="PTHR46888">
    <property type="entry name" value="ZINC KNUCKLE DOMAINCONTAINING PROTEIN-RELATED"/>
    <property type="match status" value="1"/>
</dbReference>
<comment type="caution">
    <text evidence="1">The sequence shown here is derived from an EMBL/GenBank/DDBJ whole genome shotgun (WGS) entry which is preliminary data.</text>
</comment>
<dbReference type="OrthoDB" id="6434793at2759"/>
<dbReference type="AlphaFoldDB" id="A0A8X7C078"/>
<evidence type="ECO:0000313" key="2">
    <source>
        <dbReference type="Proteomes" id="UP000886998"/>
    </source>
</evidence>
<gene>
    <name evidence="1" type="primary">AVEN_243687_1</name>
    <name evidence="1" type="ORF">TNIN_115421</name>
</gene>
<dbReference type="PANTHER" id="PTHR46888:SF1">
    <property type="entry name" value="RIBONUCLEASE H"/>
    <property type="match status" value="1"/>
</dbReference>
<dbReference type="EMBL" id="BMAV01008317">
    <property type="protein sequence ID" value="GFY51796.1"/>
    <property type="molecule type" value="Genomic_DNA"/>
</dbReference>
<evidence type="ECO:0000313" key="1">
    <source>
        <dbReference type="EMBL" id="GFY51796.1"/>
    </source>
</evidence>